<evidence type="ECO:0000256" key="2">
    <source>
        <dbReference type="ARBA" id="ARBA00022679"/>
    </source>
</evidence>
<evidence type="ECO:0000256" key="4">
    <source>
        <dbReference type="ARBA" id="ARBA00022777"/>
    </source>
</evidence>
<reference evidence="8 9" key="2">
    <citation type="submission" date="2024-07" db="EMBL/GenBank/DDBJ databases">
        <authorList>
            <person name="Akdeniz Z."/>
        </authorList>
    </citation>
    <scope>NUCLEOTIDE SEQUENCE [LARGE SCALE GENOMIC DNA]</scope>
</reference>
<gene>
    <name evidence="8" type="ORF">HINF_LOCUS25865</name>
    <name evidence="7" type="ORF">HINF_LOCUS27895</name>
</gene>
<dbReference type="InterPro" id="IPR000719">
    <property type="entry name" value="Prot_kinase_dom"/>
</dbReference>
<dbReference type="PANTHER" id="PTHR24346">
    <property type="entry name" value="MAP/MICROTUBULE AFFINITY-REGULATING KINASE"/>
    <property type="match status" value="1"/>
</dbReference>
<dbReference type="Proteomes" id="UP001642409">
    <property type="component" value="Unassembled WGS sequence"/>
</dbReference>
<accession>A0AA86PRM0</accession>
<dbReference type="EMBL" id="CATOUU010000675">
    <property type="protein sequence ID" value="CAI9940250.1"/>
    <property type="molecule type" value="Genomic_DNA"/>
</dbReference>
<organism evidence="7">
    <name type="scientific">Hexamita inflata</name>
    <dbReference type="NCBI Taxonomy" id="28002"/>
    <lineage>
        <taxon>Eukaryota</taxon>
        <taxon>Metamonada</taxon>
        <taxon>Diplomonadida</taxon>
        <taxon>Hexamitidae</taxon>
        <taxon>Hexamitinae</taxon>
        <taxon>Hexamita</taxon>
    </lineage>
</organism>
<keyword evidence="9" id="KW-1185">Reference proteome</keyword>
<evidence type="ECO:0000313" key="8">
    <source>
        <dbReference type="EMBL" id="CAL6017186.1"/>
    </source>
</evidence>
<feature type="domain" description="Protein kinase" evidence="6">
    <location>
        <begin position="12"/>
        <end position="248"/>
    </location>
</feature>
<reference evidence="7" key="1">
    <citation type="submission" date="2023-06" db="EMBL/GenBank/DDBJ databases">
        <authorList>
            <person name="Kurt Z."/>
        </authorList>
    </citation>
    <scope>NUCLEOTIDE SEQUENCE</scope>
</reference>
<dbReference type="GO" id="GO:0005737">
    <property type="term" value="C:cytoplasm"/>
    <property type="evidence" value="ECO:0007669"/>
    <property type="project" value="TreeGrafter"/>
</dbReference>
<keyword evidence="1" id="KW-0723">Serine/threonine-protein kinase</keyword>
<evidence type="ECO:0000259" key="6">
    <source>
        <dbReference type="PROSITE" id="PS50011"/>
    </source>
</evidence>
<dbReference type="Gene3D" id="1.10.510.10">
    <property type="entry name" value="Transferase(Phosphotransferase) domain 1"/>
    <property type="match status" value="1"/>
</dbReference>
<dbReference type="Pfam" id="PF00069">
    <property type="entry name" value="Pkinase"/>
    <property type="match status" value="1"/>
</dbReference>
<protein>
    <submittedName>
        <fullName evidence="7">CAMK CAMKL</fullName>
    </submittedName>
    <submittedName>
        <fullName evidence="8">Kinase</fullName>
    </submittedName>
</protein>
<name>A0AA86PRM0_9EUKA</name>
<dbReference type="GO" id="GO:0004674">
    <property type="term" value="F:protein serine/threonine kinase activity"/>
    <property type="evidence" value="ECO:0007669"/>
    <property type="project" value="UniProtKB-KW"/>
</dbReference>
<sequence length="359" mass="41573">METIISDTVNNYKIIKQLKQTTYGHIDLAINNISGTQVILKVIDKGYVTSKSDLSKIQQEIEIFKLLNHPNIDVDCANQIELFDYITQQQKLSEHETCKLFRQIVSVLHYCHFKNICHRDLQLENILLDSQLNLKILDFGLSSVFTVDYRIMRCCNPSVTSPEQLIKSTNDGPMTDVWACGVLLYAMLCGYLPFEDCDLQSLHQKIKSGVFSIPSFVSPSAHDLLSKILVTDPNQRIALNQIMIHPWYLNACTTPVPQHSINDQLQSYIDFEVIQQMVNSFEWDPVRIVNSISRYKYNQMATTYSLLLEQKLVENPYYIWKLNEQKIYATRLGFNFLDDFTFIYDENIGQQNEGPERDD</sequence>
<evidence type="ECO:0000256" key="3">
    <source>
        <dbReference type="ARBA" id="ARBA00022741"/>
    </source>
</evidence>
<dbReference type="InterPro" id="IPR011009">
    <property type="entry name" value="Kinase-like_dom_sf"/>
</dbReference>
<dbReference type="AlphaFoldDB" id="A0AA86PRM0"/>
<dbReference type="SUPFAM" id="SSF56112">
    <property type="entry name" value="Protein kinase-like (PK-like)"/>
    <property type="match status" value="1"/>
</dbReference>
<evidence type="ECO:0000313" key="7">
    <source>
        <dbReference type="EMBL" id="CAI9940250.1"/>
    </source>
</evidence>
<evidence type="ECO:0000313" key="9">
    <source>
        <dbReference type="Proteomes" id="UP001642409"/>
    </source>
</evidence>
<dbReference type="EMBL" id="CAXDID020000078">
    <property type="protein sequence ID" value="CAL6017186.1"/>
    <property type="molecule type" value="Genomic_DNA"/>
</dbReference>
<keyword evidence="2" id="KW-0808">Transferase</keyword>
<evidence type="ECO:0000256" key="5">
    <source>
        <dbReference type="ARBA" id="ARBA00022840"/>
    </source>
</evidence>
<dbReference type="PANTHER" id="PTHR24346:SF82">
    <property type="entry name" value="KP78A-RELATED"/>
    <property type="match status" value="1"/>
</dbReference>
<keyword evidence="3" id="KW-0547">Nucleotide-binding</keyword>
<dbReference type="FunFam" id="1.10.510.10:FF:000571">
    <property type="entry name" value="Maternal embryonic leucine zipper kinase"/>
    <property type="match status" value="1"/>
</dbReference>
<comment type="caution">
    <text evidence="7">The sequence shown here is derived from an EMBL/GenBank/DDBJ whole genome shotgun (WGS) entry which is preliminary data.</text>
</comment>
<evidence type="ECO:0000256" key="1">
    <source>
        <dbReference type="ARBA" id="ARBA00022527"/>
    </source>
</evidence>
<dbReference type="GO" id="GO:0035556">
    <property type="term" value="P:intracellular signal transduction"/>
    <property type="evidence" value="ECO:0007669"/>
    <property type="project" value="TreeGrafter"/>
</dbReference>
<proteinExistence type="predicted"/>
<keyword evidence="5" id="KW-0067">ATP-binding</keyword>
<dbReference type="GO" id="GO:0005524">
    <property type="term" value="F:ATP binding"/>
    <property type="evidence" value="ECO:0007669"/>
    <property type="project" value="UniProtKB-KW"/>
</dbReference>
<dbReference type="PROSITE" id="PS50011">
    <property type="entry name" value="PROTEIN_KINASE_DOM"/>
    <property type="match status" value="1"/>
</dbReference>
<keyword evidence="4 8" id="KW-0418">Kinase</keyword>